<feature type="domain" description="Histidine kinase" evidence="20">
    <location>
        <begin position="210"/>
        <end position="425"/>
    </location>
</feature>
<dbReference type="SMART" id="SM00091">
    <property type="entry name" value="PAS"/>
    <property type="match status" value="1"/>
</dbReference>
<comment type="catalytic activity">
    <reaction evidence="1">
        <text>ATP + protein L-histidine = ADP + protein N-phospho-L-histidine.</text>
        <dbReference type="EC" id="2.7.13.3"/>
    </reaction>
</comment>
<dbReference type="InterPro" id="IPR000014">
    <property type="entry name" value="PAS"/>
</dbReference>
<keyword evidence="10 22" id="KW-0808">Transferase</keyword>
<dbReference type="GO" id="GO:0004721">
    <property type="term" value="F:phosphoprotein phosphatase activity"/>
    <property type="evidence" value="ECO:0007669"/>
    <property type="project" value="InterPro"/>
</dbReference>
<evidence type="ECO:0000256" key="6">
    <source>
        <dbReference type="ARBA" id="ARBA00022475"/>
    </source>
</evidence>
<dbReference type="CDD" id="cd00082">
    <property type="entry name" value="HisKA"/>
    <property type="match status" value="1"/>
</dbReference>
<evidence type="ECO:0000256" key="2">
    <source>
        <dbReference type="ARBA" id="ARBA00004429"/>
    </source>
</evidence>
<dbReference type="GO" id="GO:0000155">
    <property type="term" value="F:phosphorelay sensor kinase activity"/>
    <property type="evidence" value="ECO:0007669"/>
    <property type="project" value="InterPro"/>
</dbReference>
<name>A0A085AE13_9ENTR</name>
<evidence type="ECO:0000313" key="22">
    <source>
        <dbReference type="EMBL" id="KFC08458.1"/>
    </source>
</evidence>
<evidence type="ECO:0000256" key="15">
    <source>
        <dbReference type="ARBA" id="ARBA00022989"/>
    </source>
</evidence>
<reference evidence="23" key="1">
    <citation type="submission" date="2014-05" db="EMBL/GenBank/DDBJ databases">
        <title>ATOL: Assembling a taxonomically balanced genome-scale reconstruction of the evolutionary history of the Enterobacteriaceae.</title>
        <authorList>
            <person name="Plunkett G. III"/>
            <person name="Neeno-Eckwall E.C."/>
            <person name="Glasner J.D."/>
            <person name="Perna N.T."/>
        </authorList>
    </citation>
    <scope>NUCLEOTIDE SEQUENCE [LARGE SCALE GENOMIC DNA]</scope>
    <source>
        <strain evidence="23">ATCC 49490</strain>
    </source>
</reference>
<sequence>MLERLSWRRLALELILCCIPALILGGIFGYLPWFLLAAVTGLLVWHFWNLLRLSWWLWVDRSMTPPPGLGSWEPLLYGLHQMQMRNKKRRRELGSLIKRFRSGAESLPDAVILTTEEGTIFWCNGLAQQVLGLRWPDDSGQNILNLLRYPEFAHYLKHRDFSKPLNLVLNTGRHLEIRVMPYSEQQWLMVARDVTQMHQLEGARRNFFANVSHELRTPLTVLQGYLEMMQEQTLDGPLREKALHTMREQTFRMEGLVKQLLTLSKIEAAPKMAMNDRIDVPMMLRVVEREAQTLSQQRHILHFEVDDTLLVMGNEEQLRSAISNLVYNAINHTPAGTEITVRWERALHGAQFSVEDNGPGIAAEHIPRLTERFYRVDKARSRQTGGSGLGLAIVKHAISHHDSRLEIESTVGKGTRFSFILPERLIAKKAG</sequence>
<dbReference type="Pfam" id="PF02518">
    <property type="entry name" value="HATPase_c"/>
    <property type="match status" value="1"/>
</dbReference>
<evidence type="ECO:0000256" key="7">
    <source>
        <dbReference type="ARBA" id="ARBA00022519"/>
    </source>
</evidence>
<dbReference type="GO" id="GO:0005524">
    <property type="term" value="F:ATP binding"/>
    <property type="evidence" value="ECO:0007669"/>
    <property type="project" value="UniProtKB-KW"/>
</dbReference>
<dbReference type="SUPFAM" id="SSF55874">
    <property type="entry name" value="ATPase domain of HSP90 chaperone/DNA topoisomerase II/histidine kinase"/>
    <property type="match status" value="1"/>
</dbReference>
<keyword evidence="7" id="KW-0997">Cell inner membrane</keyword>
<accession>A0A085AE13</accession>
<dbReference type="OrthoDB" id="9813151at2"/>
<keyword evidence="5" id="KW-0813">Transport</keyword>
<evidence type="ECO:0000256" key="9">
    <source>
        <dbReference type="ARBA" id="ARBA00022592"/>
    </source>
</evidence>
<evidence type="ECO:0000256" key="14">
    <source>
        <dbReference type="ARBA" id="ARBA00022840"/>
    </source>
</evidence>
<dbReference type="NCBIfam" id="TIGR02966">
    <property type="entry name" value="phoR_proteo"/>
    <property type="match status" value="1"/>
</dbReference>
<evidence type="ECO:0000313" key="23">
    <source>
        <dbReference type="Proteomes" id="UP000028630"/>
    </source>
</evidence>
<dbReference type="GO" id="GO:0006817">
    <property type="term" value="P:phosphate ion transport"/>
    <property type="evidence" value="ECO:0007669"/>
    <property type="project" value="UniProtKB-KW"/>
</dbReference>
<evidence type="ECO:0000256" key="16">
    <source>
        <dbReference type="ARBA" id="ARBA00023012"/>
    </source>
</evidence>
<dbReference type="Pfam" id="PF11808">
    <property type="entry name" value="PhoR"/>
    <property type="match status" value="1"/>
</dbReference>
<keyword evidence="13" id="KW-0418">Kinase</keyword>
<evidence type="ECO:0000256" key="5">
    <source>
        <dbReference type="ARBA" id="ARBA00022448"/>
    </source>
</evidence>
<evidence type="ECO:0000259" key="20">
    <source>
        <dbReference type="PROSITE" id="PS50109"/>
    </source>
</evidence>
<evidence type="ECO:0000256" key="4">
    <source>
        <dbReference type="ARBA" id="ARBA00019665"/>
    </source>
</evidence>
<dbReference type="Gene3D" id="1.10.287.130">
    <property type="match status" value="1"/>
</dbReference>
<organism evidence="22 23">
    <name type="scientific">Trabulsiella guamensis ATCC 49490</name>
    <dbReference type="NCBI Taxonomy" id="1005994"/>
    <lineage>
        <taxon>Bacteria</taxon>
        <taxon>Pseudomonadati</taxon>
        <taxon>Pseudomonadota</taxon>
        <taxon>Gammaproteobacteria</taxon>
        <taxon>Enterobacterales</taxon>
        <taxon>Enterobacteriaceae</taxon>
        <taxon>Trabulsiella</taxon>
    </lineage>
</organism>
<evidence type="ECO:0000256" key="18">
    <source>
        <dbReference type="ARBA" id="ARBA00025207"/>
    </source>
</evidence>
<keyword evidence="15 19" id="KW-1133">Transmembrane helix</keyword>
<dbReference type="PROSITE" id="PS50112">
    <property type="entry name" value="PAS"/>
    <property type="match status" value="1"/>
</dbReference>
<protein>
    <recommendedName>
        <fullName evidence="4">Phosphate regulon sensor protein PhoR</fullName>
        <ecNumber evidence="3">2.7.13.3</ecNumber>
    </recommendedName>
</protein>
<dbReference type="CDD" id="cd00130">
    <property type="entry name" value="PAS"/>
    <property type="match status" value="1"/>
</dbReference>
<dbReference type="PROSITE" id="PS50109">
    <property type="entry name" value="HIS_KIN"/>
    <property type="match status" value="1"/>
</dbReference>
<dbReference type="InterPro" id="IPR004358">
    <property type="entry name" value="Sig_transdc_His_kin-like_C"/>
</dbReference>
<comment type="caution">
    <text evidence="22">The sequence shown here is derived from an EMBL/GenBank/DDBJ whole genome shotgun (WGS) entry which is preliminary data.</text>
</comment>
<dbReference type="PRINTS" id="PR00344">
    <property type="entry name" value="BCTRLSENSOR"/>
</dbReference>
<dbReference type="Pfam" id="PF00512">
    <property type="entry name" value="HisKA"/>
    <property type="match status" value="1"/>
</dbReference>
<dbReference type="FunFam" id="3.30.565.10:FF:000032">
    <property type="entry name" value="Phosphate regulon sensor histidine kinase PhoR"/>
    <property type="match status" value="1"/>
</dbReference>
<dbReference type="Pfam" id="PF00989">
    <property type="entry name" value="PAS"/>
    <property type="match status" value="1"/>
</dbReference>
<dbReference type="InterPro" id="IPR014310">
    <property type="entry name" value="Sig_transdc_His_kinase_PhoR"/>
</dbReference>
<evidence type="ECO:0000256" key="13">
    <source>
        <dbReference type="ARBA" id="ARBA00022777"/>
    </source>
</evidence>
<evidence type="ECO:0000256" key="11">
    <source>
        <dbReference type="ARBA" id="ARBA00022692"/>
    </source>
</evidence>
<gene>
    <name evidence="22" type="primary">phoR</name>
    <name evidence="22" type="ORF">GTGU_01375</name>
</gene>
<keyword evidence="9" id="KW-0592">Phosphate transport</keyword>
<dbReference type="GO" id="GO:0005886">
    <property type="term" value="C:plasma membrane"/>
    <property type="evidence" value="ECO:0007669"/>
    <property type="project" value="UniProtKB-SubCell"/>
</dbReference>
<dbReference type="InterPro" id="IPR005467">
    <property type="entry name" value="His_kinase_dom"/>
</dbReference>
<dbReference type="SUPFAM" id="SSF55785">
    <property type="entry name" value="PYP-like sensor domain (PAS domain)"/>
    <property type="match status" value="1"/>
</dbReference>
<keyword evidence="12" id="KW-0547">Nucleotide-binding</keyword>
<evidence type="ECO:0000256" key="19">
    <source>
        <dbReference type="SAM" id="Phobius"/>
    </source>
</evidence>
<dbReference type="SUPFAM" id="SSF47384">
    <property type="entry name" value="Homodimeric domain of signal transducing histidine kinase"/>
    <property type="match status" value="1"/>
</dbReference>
<dbReference type="InterPro" id="IPR003661">
    <property type="entry name" value="HisK_dim/P_dom"/>
</dbReference>
<dbReference type="PANTHER" id="PTHR45453">
    <property type="entry name" value="PHOSPHATE REGULON SENSOR PROTEIN PHOR"/>
    <property type="match status" value="1"/>
</dbReference>
<keyword evidence="14" id="KW-0067">ATP-binding</keyword>
<dbReference type="InterPro" id="IPR035965">
    <property type="entry name" value="PAS-like_dom_sf"/>
</dbReference>
<keyword evidence="11 19" id="KW-0812">Transmembrane</keyword>
<evidence type="ECO:0000256" key="1">
    <source>
        <dbReference type="ARBA" id="ARBA00000085"/>
    </source>
</evidence>
<dbReference type="GO" id="GO:0016036">
    <property type="term" value="P:cellular response to phosphate starvation"/>
    <property type="evidence" value="ECO:0007669"/>
    <property type="project" value="TreeGrafter"/>
</dbReference>
<dbReference type="FunFam" id="3.30.450.20:FF:000044">
    <property type="entry name" value="Phosphate regulon sensor histidine kinase PhoR"/>
    <property type="match status" value="1"/>
</dbReference>
<dbReference type="InterPro" id="IPR013767">
    <property type="entry name" value="PAS_fold"/>
</dbReference>
<dbReference type="InterPro" id="IPR036890">
    <property type="entry name" value="HATPase_C_sf"/>
</dbReference>
<feature type="transmembrane region" description="Helical" evidence="19">
    <location>
        <begin position="12"/>
        <end position="31"/>
    </location>
</feature>
<dbReference type="InterPro" id="IPR003594">
    <property type="entry name" value="HATPase_dom"/>
</dbReference>
<dbReference type="AlphaFoldDB" id="A0A085AE13"/>
<keyword evidence="16" id="KW-0902">Two-component regulatory system</keyword>
<keyword evidence="17 19" id="KW-0472">Membrane</keyword>
<dbReference type="SMART" id="SM00388">
    <property type="entry name" value="HisKA"/>
    <property type="match status" value="1"/>
</dbReference>
<dbReference type="InterPro" id="IPR021766">
    <property type="entry name" value="PhoR_N"/>
</dbReference>
<dbReference type="Proteomes" id="UP000028630">
    <property type="component" value="Unassembled WGS sequence"/>
</dbReference>
<dbReference type="Gene3D" id="3.30.565.10">
    <property type="entry name" value="Histidine kinase-like ATPase, C-terminal domain"/>
    <property type="match status" value="1"/>
</dbReference>
<evidence type="ECO:0000256" key="10">
    <source>
        <dbReference type="ARBA" id="ARBA00022679"/>
    </source>
</evidence>
<dbReference type="InterPro" id="IPR050351">
    <property type="entry name" value="BphY/WalK/GraS-like"/>
</dbReference>
<dbReference type="GO" id="GO:0006355">
    <property type="term" value="P:regulation of DNA-templated transcription"/>
    <property type="evidence" value="ECO:0007669"/>
    <property type="project" value="InterPro"/>
</dbReference>
<evidence type="ECO:0000259" key="21">
    <source>
        <dbReference type="PROSITE" id="PS50112"/>
    </source>
</evidence>
<evidence type="ECO:0000256" key="3">
    <source>
        <dbReference type="ARBA" id="ARBA00012438"/>
    </source>
</evidence>
<proteinExistence type="predicted"/>
<dbReference type="Gene3D" id="3.30.450.20">
    <property type="entry name" value="PAS domain"/>
    <property type="match status" value="1"/>
</dbReference>
<dbReference type="RefSeq" id="WP_038155174.1">
    <property type="nucleotide sequence ID" value="NZ_JMTB01000051.1"/>
</dbReference>
<dbReference type="eggNOG" id="COG5002">
    <property type="taxonomic scope" value="Bacteria"/>
</dbReference>
<dbReference type="SMART" id="SM00387">
    <property type="entry name" value="HATPase_c"/>
    <property type="match status" value="1"/>
</dbReference>
<dbReference type="NCBIfam" id="NF008235">
    <property type="entry name" value="PRK11006.1"/>
    <property type="match status" value="1"/>
</dbReference>
<feature type="domain" description="PAS" evidence="21">
    <location>
        <begin position="96"/>
        <end position="172"/>
    </location>
</feature>
<keyword evidence="6" id="KW-1003">Cell membrane</keyword>
<keyword evidence="23" id="KW-1185">Reference proteome</keyword>
<dbReference type="EC" id="2.7.13.3" evidence="3"/>
<dbReference type="FunFam" id="1.10.287.130:FF:000001">
    <property type="entry name" value="Two-component sensor histidine kinase"/>
    <property type="match status" value="1"/>
</dbReference>
<keyword evidence="8" id="KW-0597">Phosphoprotein</keyword>
<dbReference type="EMBL" id="JMTB01000051">
    <property type="protein sequence ID" value="KFC08458.1"/>
    <property type="molecule type" value="Genomic_DNA"/>
</dbReference>
<comment type="subcellular location">
    <subcellularLocation>
        <location evidence="2">Cell inner membrane</location>
        <topology evidence="2">Multi-pass membrane protein</topology>
    </subcellularLocation>
</comment>
<evidence type="ECO:0000256" key="12">
    <source>
        <dbReference type="ARBA" id="ARBA00022741"/>
    </source>
</evidence>
<comment type="function">
    <text evidence="18">Member of the two-component regulatory system PhoR/PhoB involved in the phosphate regulon genes expression. PhoR may function as a membrane-associated protein kinase that phosphorylates PhoB in response to environmental signals.</text>
</comment>
<evidence type="ECO:0000256" key="17">
    <source>
        <dbReference type="ARBA" id="ARBA00023136"/>
    </source>
</evidence>
<dbReference type="PANTHER" id="PTHR45453:SF1">
    <property type="entry name" value="PHOSPHATE REGULON SENSOR PROTEIN PHOR"/>
    <property type="match status" value="1"/>
</dbReference>
<dbReference type="InterPro" id="IPR036097">
    <property type="entry name" value="HisK_dim/P_sf"/>
</dbReference>
<evidence type="ECO:0000256" key="8">
    <source>
        <dbReference type="ARBA" id="ARBA00022553"/>
    </source>
</evidence>